<dbReference type="Gene3D" id="3.90.870.10">
    <property type="entry name" value="DHBP synthase"/>
    <property type="match status" value="1"/>
</dbReference>
<organism evidence="13">
    <name type="scientific">marine metagenome</name>
    <dbReference type="NCBI Taxonomy" id="408172"/>
    <lineage>
        <taxon>unclassified sequences</taxon>
        <taxon>metagenomes</taxon>
        <taxon>ecological metagenomes</taxon>
    </lineage>
</organism>
<gene>
    <name evidence="13" type="ORF">METZ01_LOCUS194787</name>
</gene>
<dbReference type="GO" id="GO:0003725">
    <property type="term" value="F:double-stranded RNA binding"/>
    <property type="evidence" value="ECO:0007669"/>
    <property type="project" value="InterPro"/>
</dbReference>
<dbReference type="GO" id="GO:0005737">
    <property type="term" value="C:cytoplasm"/>
    <property type="evidence" value="ECO:0007669"/>
    <property type="project" value="UniProtKB-SubCell"/>
</dbReference>
<protein>
    <recommendedName>
        <fullName evidence="10">L-threonylcarbamoyladenylate synthase</fullName>
        <ecNumber evidence="3">2.7.7.87</ecNumber>
    </recommendedName>
    <alternativeName>
        <fullName evidence="10">L-threonylcarbamoyladenylate synthase</fullName>
    </alternativeName>
</protein>
<evidence type="ECO:0000256" key="9">
    <source>
        <dbReference type="ARBA" id="ARBA00022840"/>
    </source>
</evidence>
<feature type="non-terminal residue" evidence="13">
    <location>
        <position position="1"/>
    </location>
</feature>
<comment type="catalytic activity">
    <reaction evidence="11">
        <text>L-threonine + hydrogencarbonate + ATP = L-threonylcarbamoyladenylate + diphosphate + H2O</text>
        <dbReference type="Rhea" id="RHEA:36407"/>
        <dbReference type="ChEBI" id="CHEBI:15377"/>
        <dbReference type="ChEBI" id="CHEBI:17544"/>
        <dbReference type="ChEBI" id="CHEBI:30616"/>
        <dbReference type="ChEBI" id="CHEBI:33019"/>
        <dbReference type="ChEBI" id="CHEBI:57926"/>
        <dbReference type="ChEBI" id="CHEBI:73682"/>
        <dbReference type="EC" id="2.7.7.87"/>
    </reaction>
</comment>
<dbReference type="GO" id="GO:0006450">
    <property type="term" value="P:regulation of translational fidelity"/>
    <property type="evidence" value="ECO:0007669"/>
    <property type="project" value="TreeGrafter"/>
</dbReference>
<evidence type="ECO:0000256" key="1">
    <source>
        <dbReference type="ARBA" id="ARBA00004496"/>
    </source>
</evidence>
<dbReference type="PROSITE" id="PS51163">
    <property type="entry name" value="YRDC"/>
    <property type="match status" value="1"/>
</dbReference>
<keyword evidence="6" id="KW-0819">tRNA processing</keyword>
<feature type="domain" description="YrdC-like" evidence="12">
    <location>
        <begin position="1"/>
        <end position="93"/>
    </location>
</feature>
<dbReference type="AlphaFoldDB" id="A0A382DW82"/>
<evidence type="ECO:0000313" key="13">
    <source>
        <dbReference type="EMBL" id="SVB41933.1"/>
    </source>
</evidence>
<dbReference type="InterPro" id="IPR006070">
    <property type="entry name" value="Sua5-like_dom"/>
</dbReference>
<dbReference type="Pfam" id="PF01300">
    <property type="entry name" value="Sua5_yciO_yrdC"/>
    <property type="match status" value="1"/>
</dbReference>
<keyword evidence="8" id="KW-0547">Nucleotide-binding</keyword>
<comment type="subcellular location">
    <subcellularLocation>
        <location evidence="1">Cytoplasm</location>
    </subcellularLocation>
</comment>
<evidence type="ECO:0000256" key="3">
    <source>
        <dbReference type="ARBA" id="ARBA00012584"/>
    </source>
</evidence>
<evidence type="ECO:0000256" key="2">
    <source>
        <dbReference type="ARBA" id="ARBA00007663"/>
    </source>
</evidence>
<evidence type="ECO:0000259" key="12">
    <source>
        <dbReference type="PROSITE" id="PS51163"/>
    </source>
</evidence>
<dbReference type="InterPro" id="IPR050156">
    <property type="entry name" value="TC-AMP_synthase_SUA5"/>
</dbReference>
<dbReference type="PANTHER" id="PTHR17490:SF16">
    <property type="entry name" value="THREONYLCARBAMOYL-AMP SYNTHASE"/>
    <property type="match status" value="1"/>
</dbReference>
<sequence>VPRELLGAGTTIGVRFPGRSTALTLAEAVGRPITAPSANRSGTPNPLTARDVKNSLGTSVDMILDGGPASDDRPSTVVDVSKPEPALLRAGRIPFEKILQAWRSFDD</sequence>
<keyword evidence="9" id="KW-0067">ATP-binding</keyword>
<accession>A0A382DW82</accession>
<comment type="similarity">
    <text evidence="2">Belongs to the SUA5 family.</text>
</comment>
<reference evidence="13" key="1">
    <citation type="submission" date="2018-05" db="EMBL/GenBank/DDBJ databases">
        <authorList>
            <person name="Lanie J.A."/>
            <person name="Ng W.-L."/>
            <person name="Kazmierczak K.M."/>
            <person name="Andrzejewski T.M."/>
            <person name="Davidsen T.M."/>
            <person name="Wayne K.J."/>
            <person name="Tettelin H."/>
            <person name="Glass J.I."/>
            <person name="Rusch D."/>
            <person name="Podicherti R."/>
            <person name="Tsui H.-C.T."/>
            <person name="Winkler M.E."/>
        </authorList>
    </citation>
    <scope>NUCLEOTIDE SEQUENCE</scope>
</reference>
<dbReference type="GO" id="GO:0000049">
    <property type="term" value="F:tRNA binding"/>
    <property type="evidence" value="ECO:0007669"/>
    <property type="project" value="TreeGrafter"/>
</dbReference>
<keyword evidence="4" id="KW-0963">Cytoplasm</keyword>
<evidence type="ECO:0000256" key="4">
    <source>
        <dbReference type="ARBA" id="ARBA00022490"/>
    </source>
</evidence>
<dbReference type="InterPro" id="IPR017945">
    <property type="entry name" value="DHBP_synth_RibB-like_a/b_dom"/>
</dbReference>
<dbReference type="GO" id="GO:0008033">
    <property type="term" value="P:tRNA processing"/>
    <property type="evidence" value="ECO:0007669"/>
    <property type="project" value="UniProtKB-KW"/>
</dbReference>
<dbReference type="EMBL" id="UINC01041111">
    <property type="protein sequence ID" value="SVB41933.1"/>
    <property type="molecule type" value="Genomic_DNA"/>
</dbReference>
<evidence type="ECO:0000256" key="6">
    <source>
        <dbReference type="ARBA" id="ARBA00022694"/>
    </source>
</evidence>
<evidence type="ECO:0000256" key="10">
    <source>
        <dbReference type="ARBA" id="ARBA00029774"/>
    </source>
</evidence>
<evidence type="ECO:0000256" key="8">
    <source>
        <dbReference type="ARBA" id="ARBA00022741"/>
    </source>
</evidence>
<dbReference type="SUPFAM" id="SSF55821">
    <property type="entry name" value="YrdC/RibB"/>
    <property type="match status" value="1"/>
</dbReference>
<keyword evidence="5" id="KW-0808">Transferase</keyword>
<evidence type="ECO:0000256" key="11">
    <source>
        <dbReference type="ARBA" id="ARBA00048366"/>
    </source>
</evidence>
<dbReference type="GO" id="GO:0005524">
    <property type="term" value="F:ATP binding"/>
    <property type="evidence" value="ECO:0007669"/>
    <property type="project" value="UniProtKB-KW"/>
</dbReference>
<proteinExistence type="inferred from homology"/>
<name>A0A382DW82_9ZZZZ</name>
<keyword evidence="7" id="KW-0548">Nucleotidyltransferase</keyword>
<evidence type="ECO:0000256" key="5">
    <source>
        <dbReference type="ARBA" id="ARBA00022679"/>
    </source>
</evidence>
<dbReference type="PANTHER" id="PTHR17490">
    <property type="entry name" value="SUA5"/>
    <property type="match status" value="1"/>
</dbReference>
<evidence type="ECO:0000256" key="7">
    <source>
        <dbReference type="ARBA" id="ARBA00022695"/>
    </source>
</evidence>
<dbReference type="GO" id="GO:0061710">
    <property type="term" value="F:L-threonylcarbamoyladenylate synthase"/>
    <property type="evidence" value="ECO:0007669"/>
    <property type="project" value="UniProtKB-EC"/>
</dbReference>
<dbReference type="EC" id="2.7.7.87" evidence="3"/>